<feature type="non-terminal residue" evidence="7">
    <location>
        <position position="121"/>
    </location>
</feature>
<evidence type="ECO:0000256" key="1">
    <source>
        <dbReference type="ARBA" id="ARBA00004141"/>
    </source>
</evidence>
<sequence length="121" mass="13776">ERYIQQCTRWYSFGAEDTMSYDAGWREILNGSTHDEPTVGSAFLYHSAEFLNGTSLWGNLAVYSGGGYVAGFRGTFHNTIGLLDDLERNRWTDHFTRVVFVEFSVWNANTNLMSSFALLLE</sequence>
<comment type="similarity">
    <text evidence="2">Belongs to the polycystin family.</text>
</comment>
<dbReference type="STRING" id="283909.R7VHM5"/>
<evidence type="ECO:0000313" key="7">
    <source>
        <dbReference type="EMBL" id="ELU15801.1"/>
    </source>
</evidence>
<proteinExistence type="inferred from homology"/>
<dbReference type="HOGENOM" id="CLU_137115_0_0_1"/>
<evidence type="ECO:0000256" key="2">
    <source>
        <dbReference type="ARBA" id="ARBA00007200"/>
    </source>
</evidence>
<reference evidence="8" key="3">
    <citation type="submission" date="2015-06" db="UniProtKB">
        <authorList>
            <consortium name="EnsemblMetazoa"/>
        </authorList>
    </citation>
    <scope>IDENTIFICATION</scope>
</reference>
<feature type="non-terminal residue" evidence="7">
    <location>
        <position position="1"/>
    </location>
</feature>
<dbReference type="GO" id="GO:0005262">
    <property type="term" value="F:calcium channel activity"/>
    <property type="evidence" value="ECO:0007669"/>
    <property type="project" value="TreeGrafter"/>
</dbReference>
<dbReference type="EMBL" id="KB293569">
    <property type="protein sequence ID" value="ELU15801.1"/>
    <property type="molecule type" value="Genomic_DNA"/>
</dbReference>
<protein>
    <recommendedName>
        <fullName evidence="6">Polycystin domain-containing protein</fullName>
    </recommendedName>
</protein>
<keyword evidence="9" id="KW-1185">Reference proteome</keyword>
<dbReference type="PANTHER" id="PTHR10877:SF150">
    <property type="entry name" value="REJ DOMAIN-CONTAINING PROTEIN"/>
    <property type="match status" value="1"/>
</dbReference>
<gene>
    <name evidence="7" type="ORF">CAPTEDRAFT_39461</name>
</gene>
<comment type="subcellular location">
    <subcellularLocation>
        <location evidence="1">Membrane</location>
        <topology evidence="1">Multi-pass membrane protein</topology>
    </subcellularLocation>
</comment>
<organism evidence="7">
    <name type="scientific">Capitella teleta</name>
    <name type="common">Polychaete worm</name>
    <dbReference type="NCBI Taxonomy" id="283909"/>
    <lineage>
        <taxon>Eukaryota</taxon>
        <taxon>Metazoa</taxon>
        <taxon>Spiralia</taxon>
        <taxon>Lophotrochozoa</taxon>
        <taxon>Annelida</taxon>
        <taxon>Polychaeta</taxon>
        <taxon>Sedentaria</taxon>
        <taxon>Scolecida</taxon>
        <taxon>Capitellidae</taxon>
        <taxon>Capitella</taxon>
    </lineage>
</organism>
<evidence type="ECO:0000256" key="3">
    <source>
        <dbReference type="ARBA" id="ARBA00022692"/>
    </source>
</evidence>
<accession>R7VHM5</accession>
<dbReference type="InterPro" id="IPR051223">
    <property type="entry name" value="Polycystin"/>
</dbReference>
<dbReference type="Pfam" id="PF20519">
    <property type="entry name" value="Polycystin_dom"/>
    <property type="match status" value="1"/>
</dbReference>
<dbReference type="PANTHER" id="PTHR10877">
    <property type="entry name" value="POLYCYSTIN FAMILY MEMBER"/>
    <property type="match status" value="1"/>
</dbReference>
<evidence type="ECO:0000256" key="5">
    <source>
        <dbReference type="ARBA" id="ARBA00023136"/>
    </source>
</evidence>
<keyword evidence="5" id="KW-0472">Membrane</keyword>
<keyword evidence="4" id="KW-1133">Transmembrane helix</keyword>
<evidence type="ECO:0000313" key="9">
    <source>
        <dbReference type="Proteomes" id="UP000014760"/>
    </source>
</evidence>
<name>R7VHM5_CAPTE</name>
<reference evidence="7 9" key="2">
    <citation type="journal article" date="2013" name="Nature">
        <title>Insights into bilaterian evolution from three spiralian genomes.</title>
        <authorList>
            <person name="Simakov O."/>
            <person name="Marletaz F."/>
            <person name="Cho S.J."/>
            <person name="Edsinger-Gonzales E."/>
            <person name="Havlak P."/>
            <person name="Hellsten U."/>
            <person name="Kuo D.H."/>
            <person name="Larsson T."/>
            <person name="Lv J."/>
            <person name="Arendt D."/>
            <person name="Savage R."/>
            <person name="Osoegawa K."/>
            <person name="de Jong P."/>
            <person name="Grimwood J."/>
            <person name="Chapman J.A."/>
            <person name="Shapiro H."/>
            <person name="Aerts A."/>
            <person name="Otillar R.P."/>
            <person name="Terry A.Y."/>
            <person name="Boore J.L."/>
            <person name="Grigoriev I.V."/>
            <person name="Lindberg D.R."/>
            <person name="Seaver E.C."/>
            <person name="Weisblat D.A."/>
            <person name="Putnam N.H."/>
            <person name="Rokhsar D.S."/>
        </authorList>
    </citation>
    <scope>NUCLEOTIDE SEQUENCE</scope>
    <source>
        <strain evidence="7 9">I ESC-2004</strain>
    </source>
</reference>
<feature type="domain" description="Polycystin" evidence="6">
    <location>
        <begin position="2"/>
        <end position="121"/>
    </location>
</feature>
<dbReference type="EnsemblMetazoa" id="CapteT39461">
    <property type="protein sequence ID" value="CapteP39461"/>
    <property type="gene ID" value="CapteG39461"/>
</dbReference>
<dbReference type="GO" id="GO:0016020">
    <property type="term" value="C:membrane"/>
    <property type="evidence" value="ECO:0007669"/>
    <property type="project" value="UniProtKB-SubCell"/>
</dbReference>
<dbReference type="AlphaFoldDB" id="R7VHM5"/>
<dbReference type="InterPro" id="IPR046791">
    <property type="entry name" value="Polycystin_dom"/>
</dbReference>
<dbReference type="EMBL" id="AMQN01004457">
    <property type="status" value="NOT_ANNOTATED_CDS"/>
    <property type="molecule type" value="Genomic_DNA"/>
</dbReference>
<dbReference type="Proteomes" id="UP000014760">
    <property type="component" value="Unassembled WGS sequence"/>
</dbReference>
<reference evidence="9" key="1">
    <citation type="submission" date="2012-12" db="EMBL/GenBank/DDBJ databases">
        <authorList>
            <person name="Hellsten U."/>
            <person name="Grimwood J."/>
            <person name="Chapman J.A."/>
            <person name="Shapiro H."/>
            <person name="Aerts A."/>
            <person name="Otillar R.P."/>
            <person name="Terry A.Y."/>
            <person name="Boore J.L."/>
            <person name="Simakov O."/>
            <person name="Marletaz F."/>
            <person name="Cho S.-J."/>
            <person name="Edsinger-Gonzales E."/>
            <person name="Havlak P."/>
            <person name="Kuo D.-H."/>
            <person name="Larsson T."/>
            <person name="Lv J."/>
            <person name="Arendt D."/>
            <person name="Savage R."/>
            <person name="Osoegawa K."/>
            <person name="de Jong P."/>
            <person name="Lindberg D.R."/>
            <person name="Seaver E.C."/>
            <person name="Weisblat D.A."/>
            <person name="Putnam N.H."/>
            <person name="Grigoriev I.V."/>
            <person name="Rokhsar D.S."/>
        </authorList>
    </citation>
    <scope>NUCLEOTIDE SEQUENCE</scope>
    <source>
        <strain evidence="9">I ESC-2004</strain>
    </source>
</reference>
<evidence type="ECO:0000259" key="6">
    <source>
        <dbReference type="Pfam" id="PF20519"/>
    </source>
</evidence>
<evidence type="ECO:0000256" key="4">
    <source>
        <dbReference type="ARBA" id="ARBA00022989"/>
    </source>
</evidence>
<dbReference type="GO" id="GO:0050982">
    <property type="term" value="P:detection of mechanical stimulus"/>
    <property type="evidence" value="ECO:0007669"/>
    <property type="project" value="TreeGrafter"/>
</dbReference>
<dbReference type="OMA" id="NEDTEPY"/>
<evidence type="ECO:0000313" key="8">
    <source>
        <dbReference type="EnsemblMetazoa" id="CapteP39461"/>
    </source>
</evidence>
<keyword evidence="3" id="KW-0812">Transmembrane</keyword>
<dbReference type="OrthoDB" id="444119at2759"/>